<proteinExistence type="predicted"/>
<protein>
    <recommendedName>
        <fullName evidence="3">Fibronectin type-III domain-containing protein</fullName>
    </recommendedName>
</protein>
<evidence type="ECO:0000313" key="1">
    <source>
        <dbReference type="EMBL" id="GFR59359.1"/>
    </source>
</evidence>
<evidence type="ECO:0008006" key="3">
    <source>
        <dbReference type="Google" id="ProtNLM"/>
    </source>
</evidence>
<reference evidence="1 2" key="1">
    <citation type="journal article" date="2021" name="Elife">
        <title>Chloroplast acquisition without the gene transfer in kleptoplastic sea slugs, Plakobranchus ocellatus.</title>
        <authorList>
            <person name="Maeda T."/>
            <person name="Takahashi S."/>
            <person name="Yoshida T."/>
            <person name="Shimamura S."/>
            <person name="Takaki Y."/>
            <person name="Nagai Y."/>
            <person name="Toyoda A."/>
            <person name="Suzuki Y."/>
            <person name="Arimoto A."/>
            <person name="Ishii H."/>
            <person name="Satoh N."/>
            <person name="Nishiyama T."/>
            <person name="Hasebe M."/>
            <person name="Maruyama T."/>
            <person name="Minagawa J."/>
            <person name="Obokata J."/>
            <person name="Shigenobu S."/>
        </authorList>
    </citation>
    <scope>NUCLEOTIDE SEQUENCE [LARGE SCALE GENOMIC DNA]</scope>
</reference>
<evidence type="ECO:0000313" key="2">
    <source>
        <dbReference type="Proteomes" id="UP000762676"/>
    </source>
</evidence>
<dbReference type="AlphaFoldDB" id="A0AAV4EEV8"/>
<keyword evidence="2" id="KW-1185">Reference proteome</keyword>
<dbReference type="EMBL" id="BMAT01003637">
    <property type="protein sequence ID" value="GFR59359.1"/>
    <property type="molecule type" value="Genomic_DNA"/>
</dbReference>
<sequence length="69" mass="7489">MVYSVSDWGKEEQHVMCQRPPGVQVTSNGATMGSMRLARRQQLSKGRNSVTVTATGQWNPAGVPVSTKL</sequence>
<organism evidence="1 2">
    <name type="scientific">Elysia marginata</name>
    <dbReference type="NCBI Taxonomy" id="1093978"/>
    <lineage>
        <taxon>Eukaryota</taxon>
        <taxon>Metazoa</taxon>
        <taxon>Spiralia</taxon>
        <taxon>Lophotrochozoa</taxon>
        <taxon>Mollusca</taxon>
        <taxon>Gastropoda</taxon>
        <taxon>Heterobranchia</taxon>
        <taxon>Euthyneura</taxon>
        <taxon>Panpulmonata</taxon>
        <taxon>Sacoglossa</taxon>
        <taxon>Placobranchoidea</taxon>
        <taxon>Plakobranchidae</taxon>
        <taxon>Elysia</taxon>
    </lineage>
</organism>
<gene>
    <name evidence="1" type="ORF">ElyMa_001791900</name>
</gene>
<dbReference type="Proteomes" id="UP000762676">
    <property type="component" value="Unassembled WGS sequence"/>
</dbReference>
<name>A0AAV4EEV8_9GAST</name>
<comment type="caution">
    <text evidence="1">The sequence shown here is derived from an EMBL/GenBank/DDBJ whole genome shotgun (WGS) entry which is preliminary data.</text>
</comment>
<accession>A0AAV4EEV8</accession>